<dbReference type="OMA" id="CELCEPN"/>
<dbReference type="InterPro" id="IPR000873">
    <property type="entry name" value="AMP-dep_synth/lig_dom"/>
</dbReference>
<proteinExistence type="inferred from homology"/>
<dbReference type="Proteomes" id="UP000000598">
    <property type="component" value="Chromosome B"/>
</dbReference>
<dbReference type="InParanoid" id="Q6CW52"/>
<feature type="transmembrane region" description="Helical" evidence="20">
    <location>
        <begin position="297"/>
        <end position="318"/>
    </location>
</feature>
<accession>Q6CW52</accession>
<dbReference type="PANTHER" id="PTHR43107">
    <property type="entry name" value="LONG-CHAIN FATTY ACID TRANSPORT PROTEIN"/>
    <property type="match status" value="1"/>
</dbReference>
<evidence type="ECO:0000256" key="17">
    <source>
        <dbReference type="ARBA" id="ARBA00060276"/>
    </source>
</evidence>
<evidence type="ECO:0000256" key="7">
    <source>
        <dbReference type="ARBA" id="ARBA00022598"/>
    </source>
</evidence>
<dbReference type="PROSITE" id="PS00455">
    <property type="entry name" value="AMP_BINDING"/>
    <property type="match status" value="1"/>
</dbReference>
<dbReference type="FunFam" id="3.40.50.12780:FF:000019">
    <property type="entry name" value="Long-chain fatty acid transporter"/>
    <property type="match status" value="1"/>
</dbReference>
<keyword evidence="6" id="KW-1003">Cell membrane</keyword>
<dbReference type="GO" id="GO:0005524">
    <property type="term" value="F:ATP binding"/>
    <property type="evidence" value="ECO:0007669"/>
    <property type="project" value="UniProtKB-KW"/>
</dbReference>
<evidence type="ECO:0000256" key="16">
    <source>
        <dbReference type="ARBA" id="ARBA00051585"/>
    </source>
</evidence>
<dbReference type="Gene3D" id="3.30.300.30">
    <property type="match status" value="1"/>
</dbReference>
<evidence type="ECO:0000256" key="19">
    <source>
        <dbReference type="ARBA" id="ARBA00078285"/>
    </source>
</evidence>
<feature type="transmembrane region" description="Helical" evidence="20">
    <location>
        <begin position="56"/>
        <end position="75"/>
    </location>
</feature>
<dbReference type="GO" id="GO:0005811">
    <property type="term" value="C:lipid droplet"/>
    <property type="evidence" value="ECO:0007669"/>
    <property type="project" value="UniProtKB-SubCell"/>
</dbReference>
<reference evidence="23 24" key="1">
    <citation type="journal article" date="2004" name="Nature">
        <title>Genome evolution in yeasts.</title>
        <authorList>
            <consortium name="Genolevures"/>
            <person name="Dujon B."/>
            <person name="Sherman D."/>
            <person name="Fischer G."/>
            <person name="Durrens P."/>
            <person name="Casaregola S."/>
            <person name="Lafontaine I."/>
            <person name="de Montigny J."/>
            <person name="Marck C."/>
            <person name="Neuveglise C."/>
            <person name="Talla E."/>
            <person name="Goffard N."/>
            <person name="Frangeul L."/>
            <person name="Aigle M."/>
            <person name="Anthouard V."/>
            <person name="Babour A."/>
            <person name="Barbe V."/>
            <person name="Barnay S."/>
            <person name="Blanchin S."/>
            <person name="Beckerich J.M."/>
            <person name="Beyne E."/>
            <person name="Bleykasten C."/>
            <person name="Boisrame A."/>
            <person name="Boyer J."/>
            <person name="Cattolico L."/>
            <person name="Confanioleri F."/>
            <person name="de Daruvar A."/>
            <person name="Despons L."/>
            <person name="Fabre E."/>
            <person name="Fairhead C."/>
            <person name="Ferry-Dumazet H."/>
            <person name="Groppi A."/>
            <person name="Hantraye F."/>
            <person name="Hennequin C."/>
            <person name="Jauniaux N."/>
            <person name="Joyet P."/>
            <person name="Kachouri R."/>
            <person name="Kerrest A."/>
            <person name="Koszul R."/>
            <person name="Lemaire M."/>
            <person name="Lesur I."/>
            <person name="Ma L."/>
            <person name="Muller H."/>
            <person name="Nicaud J.M."/>
            <person name="Nikolski M."/>
            <person name="Oztas S."/>
            <person name="Ozier-Kalogeropoulos O."/>
            <person name="Pellenz S."/>
            <person name="Potier S."/>
            <person name="Richard G.F."/>
            <person name="Straub M.L."/>
            <person name="Suleau A."/>
            <person name="Swennene D."/>
            <person name="Tekaia F."/>
            <person name="Wesolowski-Louvel M."/>
            <person name="Westhof E."/>
            <person name="Wirth B."/>
            <person name="Zeniou-Meyer M."/>
            <person name="Zivanovic I."/>
            <person name="Bolotin-Fukuhara M."/>
            <person name="Thierry A."/>
            <person name="Bouchier C."/>
            <person name="Caudron B."/>
            <person name="Scarpelli C."/>
            <person name="Gaillardin C."/>
            <person name="Weissenbach J."/>
            <person name="Wincker P."/>
            <person name="Souciet J.L."/>
        </authorList>
    </citation>
    <scope>NUCLEOTIDE SEQUENCE [LARGE SCALE GENOMIC DNA]</scope>
    <source>
        <strain evidence="24">ATCC 8585 / CBS 2359 / DSM 70799 / NBRC 1267 / NRRL Y-1140 / WM37</strain>
    </source>
</reference>
<evidence type="ECO:0000259" key="22">
    <source>
        <dbReference type="Pfam" id="PF13193"/>
    </source>
</evidence>
<dbReference type="InterPro" id="IPR045851">
    <property type="entry name" value="AMP-bd_C_sf"/>
</dbReference>
<evidence type="ECO:0000259" key="21">
    <source>
        <dbReference type="Pfam" id="PF00501"/>
    </source>
</evidence>
<dbReference type="InterPro" id="IPR042099">
    <property type="entry name" value="ANL_N_sf"/>
</dbReference>
<evidence type="ECO:0000256" key="8">
    <source>
        <dbReference type="ARBA" id="ARBA00022677"/>
    </source>
</evidence>
<dbReference type="FunCoup" id="Q6CW52">
    <property type="interactions" value="149"/>
</dbReference>
<dbReference type="KEGG" id="kla:KLLA0_B06842g"/>
<dbReference type="AlphaFoldDB" id="Q6CW52"/>
<keyword evidence="24" id="KW-1185">Reference proteome</keyword>
<protein>
    <recommendedName>
        <fullName evidence="18">Very long-chain fatty acid transport protein</fullName>
    </recommendedName>
    <alternativeName>
        <fullName evidence="19">Very-long-chain acyl-CoA synthetase</fullName>
    </alternativeName>
</protein>
<feature type="domain" description="AMP-dependent synthetase/ligase" evidence="21">
    <location>
        <begin position="85"/>
        <end position="415"/>
    </location>
</feature>
<dbReference type="GO" id="GO:0009898">
    <property type="term" value="C:cytoplasmic side of plasma membrane"/>
    <property type="evidence" value="ECO:0007669"/>
    <property type="project" value="TreeGrafter"/>
</dbReference>
<dbReference type="PaxDb" id="284590-Q6CW52"/>
<keyword evidence="15" id="KW-0576">Peroxisome</keyword>
<evidence type="ECO:0000256" key="15">
    <source>
        <dbReference type="ARBA" id="ARBA00023140"/>
    </source>
</evidence>
<keyword evidence="10" id="KW-0547">Nucleotide-binding</keyword>
<dbReference type="InterPro" id="IPR020845">
    <property type="entry name" value="AMP-binding_CS"/>
</dbReference>
<evidence type="ECO:0000313" key="24">
    <source>
        <dbReference type="Proteomes" id="UP000000598"/>
    </source>
</evidence>
<feature type="transmembrane region" description="Helical" evidence="20">
    <location>
        <begin position="12"/>
        <end position="35"/>
    </location>
</feature>
<dbReference type="EMBL" id="CR382122">
    <property type="protein sequence ID" value="CAH02230.1"/>
    <property type="molecule type" value="Genomic_DNA"/>
</dbReference>
<dbReference type="STRING" id="284590.Q6CW52"/>
<feature type="domain" description="AMP-binding enzyme C-terminal" evidence="22">
    <location>
        <begin position="543"/>
        <end position="627"/>
    </location>
</feature>
<dbReference type="GO" id="GO:0005324">
    <property type="term" value="F:long-chain fatty acid transmembrane transporter activity"/>
    <property type="evidence" value="ECO:0007669"/>
    <property type="project" value="TreeGrafter"/>
</dbReference>
<evidence type="ECO:0000256" key="20">
    <source>
        <dbReference type="SAM" id="Phobius"/>
    </source>
</evidence>
<comment type="similarity">
    <text evidence="4">Belongs to the ATP-dependent AMP-binding enzyme family.</text>
</comment>
<keyword evidence="7" id="KW-0436">Ligase</keyword>
<dbReference type="GO" id="GO:0044539">
    <property type="term" value="P:long-chain fatty acid import into cell"/>
    <property type="evidence" value="ECO:0007669"/>
    <property type="project" value="TreeGrafter"/>
</dbReference>
<comment type="function">
    <text evidence="17">Acyl-CoA synthetase required for both the import of long chain fatty acids (LCFAs) (C14-C18) and the activation very long chain fatty acids (VLCFAs) (C20-C26) by esterification of the fatty acids into metabolically active CoA-thioesters for subsequent degradation or incorporation into phospholipids. The transport and fatty acyl-CoA synthetase activities are genetically separable and are thus independent activities. Esterifies VLCFAs in the peroxisome matrix. The VLCFAs are actively transported into peroxisomes by a PXA1-PXA2 heterodimeric transporter in the peroxisomal membrane.</text>
</comment>
<feature type="transmembrane region" description="Helical" evidence="20">
    <location>
        <begin position="152"/>
        <end position="170"/>
    </location>
</feature>
<evidence type="ECO:0000256" key="9">
    <source>
        <dbReference type="ARBA" id="ARBA00022692"/>
    </source>
</evidence>
<dbReference type="GO" id="GO:0005778">
    <property type="term" value="C:peroxisomal membrane"/>
    <property type="evidence" value="ECO:0007669"/>
    <property type="project" value="UniProtKB-SubCell"/>
</dbReference>
<gene>
    <name evidence="23" type="ORF">KLLA0_B06842g</name>
</gene>
<evidence type="ECO:0000256" key="10">
    <source>
        <dbReference type="ARBA" id="ARBA00022741"/>
    </source>
</evidence>
<organism evidence="23 24">
    <name type="scientific">Kluyveromyces lactis (strain ATCC 8585 / CBS 2359 / DSM 70799 / NBRC 1267 / NRRL Y-1140 / WM37)</name>
    <name type="common">Yeast</name>
    <name type="synonym">Candida sphaerica</name>
    <dbReference type="NCBI Taxonomy" id="284590"/>
    <lineage>
        <taxon>Eukaryota</taxon>
        <taxon>Fungi</taxon>
        <taxon>Dikarya</taxon>
        <taxon>Ascomycota</taxon>
        <taxon>Saccharomycotina</taxon>
        <taxon>Saccharomycetes</taxon>
        <taxon>Saccharomycetales</taxon>
        <taxon>Saccharomycetaceae</taxon>
        <taxon>Kluyveromyces</taxon>
    </lineage>
</organism>
<dbReference type="HOGENOM" id="CLU_000022_46_3_1"/>
<evidence type="ECO:0000256" key="2">
    <source>
        <dbReference type="ARBA" id="ARBA00004585"/>
    </source>
</evidence>
<dbReference type="eggNOG" id="KOG1179">
    <property type="taxonomic scope" value="Eukaryota"/>
</dbReference>
<evidence type="ECO:0000256" key="12">
    <source>
        <dbReference type="ARBA" id="ARBA00022989"/>
    </source>
</evidence>
<sequence>MSDHNNFASTQLLFLIFRTIVRFILIPCKLVTSLLRKLFPAGIMNRLDPNYRWRDDYHIVTYFITSVFKYVWSVYSNRFQYWYVFEAQVRKAPQGLAISYPKPLSVKGDFELQQFTYLETYNIVLRLSHYLFNVHQVKPGDFVALNFTNKPLFIFLWFALWNLGATPAFLNYNILGQPLIHCIQTSNISQVFIDPQAREPMKKTEEDLRKVLPHTQLHYINEDELFNNVLLNEKYPTLRVDDGIRSSQSAKDFEAAMLIYTSGTTGLPKPAIMSWRKSTIGCSLFGRIMRVTQGKTVFTAMPLYHSTAALLGVCAIFAHGGCVAISNKFSTSTFWKQVCMTESTHIQYVGEVCRYLLNSPVSSYEKQHRVEIAYGNGLKTDIWKEFKERFNIKIIGEFYASTESPFATTSLQRGDFGIGACRNYGPFVSMVLSIQQCLVKVNPDDETIIYRNDRGFAETPEVGQPGELLMRIFVPKKPETSFQGYMGNKKDTESKVIRDVFRKGDAWYRSGDLLKADANGLWYFMDRLGDTFRWKSENVSATEVENQIMSFTKTIILEAVVVGVKLPSNEGRAGFAILRLQDPNISIEGKLDLLNNLLPHLKDNLPKYALPIFVEFADKIELTHTHKVAKNLYRNKVLPHGEDGSETLFWLCNYGNYQVLSDEDWKEISNGTNKI</sequence>
<keyword evidence="12 20" id="KW-1133">Transmembrane helix</keyword>
<keyword evidence="11" id="KW-0067">ATP-binding</keyword>
<keyword evidence="9 20" id="KW-0812">Transmembrane</keyword>
<evidence type="ECO:0000256" key="1">
    <source>
        <dbReference type="ARBA" id="ARBA00004502"/>
    </source>
</evidence>
<keyword evidence="13" id="KW-0445">Lipid transport</keyword>
<name>Q6CW52_KLULA</name>
<keyword evidence="8" id="KW-0551">Lipid droplet</keyword>
<keyword evidence="14 20" id="KW-0472">Membrane</keyword>
<dbReference type="Gene3D" id="3.40.50.12780">
    <property type="entry name" value="N-terminal domain of ligase-like"/>
    <property type="match status" value="1"/>
</dbReference>
<dbReference type="Pfam" id="PF00501">
    <property type="entry name" value="AMP-binding"/>
    <property type="match status" value="1"/>
</dbReference>
<dbReference type="GO" id="GO:0004467">
    <property type="term" value="F:long-chain fatty acid-CoA ligase activity"/>
    <property type="evidence" value="ECO:0007669"/>
    <property type="project" value="TreeGrafter"/>
</dbReference>
<dbReference type="SUPFAM" id="SSF56801">
    <property type="entry name" value="Acetyl-CoA synthetase-like"/>
    <property type="match status" value="1"/>
</dbReference>
<evidence type="ECO:0000256" key="3">
    <source>
        <dbReference type="ARBA" id="ARBA00004651"/>
    </source>
</evidence>
<evidence type="ECO:0000256" key="11">
    <source>
        <dbReference type="ARBA" id="ARBA00022840"/>
    </source>
</evidence>
<evidence type="ECO:0000256" key="5">
    <source>
        <dbReference type="ARBA" id="ARBA00022448"/>
    </source>
</evidence>
<keyword evidence="5" id="KW-0813">Transport</keyword>
<dbReference type="Pfam" id="PF13193">
    <property type="entry name" value="AMP-binding_C"/>
    <property type="match status" value="1"/>
</dbReference>
<comment type="subcellular location">
    <subcellularLocation>
        <location evidence="3">Cell membrane</location>
        <topology evidence="3">Multi-pass membrane protein</topology>
    </subcellularLocation>
    <subcellularLocation>
        <location evidence="1">Lipid droplet</location>
    </subcellularLocation>
    <subcellularLocation>
        <location evidence="2">Peroxisome membrane</location>
        <topology evidence="2">Multi-pass membrane protein</topology>
    </subcellularLocation>
</comment>
<dbReference type="InterPro" id="IPR025110">
    <property type="entry name" value="AMP-bd_C"/>
</dbReference>
<evidence type="ECO:0000256" key="18">
    <source>
        <dbReference type="ARBA" id="ARBA00068795"/>
    </source>
</evidence>
<comment type="catalytic activity">
    <reaction evidence="16">
        <text>a very long-chain fatty acid + ATP + CoA = a very long-chain fatty acyl-CoA + AMP + diphosphate</text>
        <dbReference type="Rhea" id="RHEA:54536"/>
        <dbReference type="ChEBI" id="CHEBI:30616"/>
        <dbReference type="ChEBI" id="CHEBI:33019"/>
        <dbReference type="ChEBI" id="CHEBI:57287"/>
        <dbReference type="ChEBI" id="CHEBI:58950"/>
        <dbReference type="ChEBI" id="CHEBI:138261"/>
        <dbReference type="ChEBI" id="CHEBI:456215"/>
    </reaction>
</comment>
<dbReference type="PANTHER" id="PTHR43107:SF15">
    <property type="entry name" value="FATTY ACID TRANSPORT PROTEIN 3, ISOFORM A"/>
    <property type="match status" value="1"/>
</dbReference>
<evidence type="ECO:0000256" key="4">
    <source>
        <dbReference type="ARBA" id="ARBA00006432"/>
    </source>
</evidence>
<evidence type="ECO:0000256" key="14">
    <source>
        <dbReference type="ARBA" id="ARBA00023136"/>
    </source>
</evidence>
<evidence type="ECO:0000256" key="13">
    <source>
        <dbReference type="ARBA" id="ARBA00023055"/>
    </source>
</evidence>
<evidence type="ECO:0000313" key="23">
    <source>
        <dbReference type="EMBL" id="CAH02230.1"/>
    </source>
</evidence>
<evidence type="ECO:0000256" key="6">
    <source>
        <dbReference type="ARBA" id="ARBA00022475"/>
    </source>
</evidence>